<dbReference type="GO" id="GO:0003729">
    <property type="term" value="F:mRNA binding"/>
    <property type="evidence" value="ECO:0007669"/>
    <property type="project" value="TreeGrafter"/>
</dbReference>
<feature type="compositionally biased region" description="Pro residues" evidence="2">
    <location>
        <begin position="316"/>
        <end position="330"/>
    </location>
</feature>
<name>A0AAD6NMF2_DREDA</name>
<feature type="region of interest" description="Disordered" evidence="2">
    <location>
        <begin position="488"/>
        <end position="556"/>
    </location>
</feature>
<evidence type="ECO:0000259" key="4">
    <source>
        <dbReference type="PROSITE" id="PS51513"/>
    </source>
</evidence>
<feature type="compositionally biased region" description="Pro residues" evidence="2">
    <location>
        <begin position="80"/>
        <end position="93"/>
    </location>
</feature>
<dbReference type="SMART" id="SM01271">
    <property type="entry name" value="LSM14"/>
    <property type="match status" value="1"/>
</dbReference>
<evidence type="ECO:0000313" key="6">
    <source>
        <dbReference type="EMBL" id="KAJ6262193.1"/>
    </source>
</evidence>
<dbReference type="PANTHER" id="PTHR13586:SF0">
    <property type="entry name" value="TRAILER HITCH, ISOFORM H"/>
    <property type="match status" value="1"/>
</dbReference>
<dbReference type="Pfam" id="PF09532">
    <property type="entry name" value="FDF"/>
    <property type="match status" value="1"/>
</dbReference>
<organism evidence="6 7">
    <name type="scientific">Drechslerella dactyloides</name>
    <name type="common">Nematode-trapping fungus</name>
    <name type="synonym">Arthrobotrys dactyloides</name>
    <dbReference type="NCBI Taxonomy" id="74499"/>
    <lineage>
        <taxon>Eukaryota</taxon>
        <taxon>Fungi</taxon>
        <taxon>Dikarya</taxon>
        <taxon>Ascomycota</taxon>
        <taxon>Pezizomycotina</taxon>
        <taxon>Orbiliomycetes</taxon>
        <taxon>Orbiliales</taxon>
        <taxon>Orbiliaceae</taxon>
        <taxon>Drechslerella</taxon>
    </lineage>
</organism>
<dbReference type="Pfam" id="PF12701">
    <property type="entry name" value="LSM14"/>
    <property type="match status" value="1"/>
</dbReference>
<evidence type="ECO:0000259" key="3">
    <source>
        <dbReference type="PROSITE" id="PS51512"/>
    </source>
</evidence>
<dbReference type="GO" id="GO:0034063">
    <property type="term" value="P:stress granule assembly"/>
    <property type="evidence" value="ECO:0007669"/>
    <property type="project" value="TreeGrafter"/>
</dbReference>
<sequence length="556" mass="58585">MSEFIGARISLISRSDIRYVGTLHQIDSEHSTVGLENVTNHGTEGRCADPANEVDGTEEIYDYIVFRGSDVKDLRMEPPETAPKQPPPQPSFPNDPAIINAQRPPGYPPAQPQQFPYQPNGRPGQPPFPPNFPQGFYPHPSQMAPGGRFYGQPPYMGGAFPGGVPAPGFPPGAFPYGVPPPFPGPTPPLPNQQQPGSVDGRGRAGTQTGVPTGPASAAVPTPAKVELPAGAPDNKDKPAETKPAAQQPPPPPLESKPDVATALAQPTTAPAQPTGPRNQGGRGRGAARARGNFGSSQPGHIQPGTTITTTTTAVIPPAPAAAPGPAPLPLPTAALQQPATESPGLADLERKVQAMKLKQATVTAPPMRPNNNMNNNNNNPNNMNNNGPMPYRGRGRGRGGMAHQTRKVEVPTTDYDFESANARFTKVADADESTLTPTTPDAGEGSAEGRKPSIDQEAKPAILPPVDGYYNKGKSFFDNISCENKERAELKESGDGRPIHRRSEEVKKNIETFGQGSVDSGYRRGGWRGGRGGRGRGNFRGRGRGGGPSQPVKASS</sequence>
<reference evidence="6" key="1">
    <citation type="submission" date="2023-01" db="EMBL/GenBank/DDBJ databases">
        <title>The chitinases involved in constricting ring structure development in the nematode-trapping fungus Drechslerella dactyloides.</title>
        <authorList>
            <person name="Wang R."/>
            <person name="Zhang L."/>
            <person name="Tang P."/>
            <person name="Li S."/>
            <person name="Liang L."/>
        </authorList>
    </citation>
    <scope>NUCLEOTIDE SEQUENCE</scope>
    <source>
        <strain evidence="6">YMF1.00031</strain>
    </source>
</reference>
<feature type="region of interest" description="Disordered" evidence="2">
    <location>
        <begin position="430"/>
        <end position="463"/>
    </location>
</feature>
<feature type="compositionally biased region" description="Low complexity" evidence="2">
    <location>
        <begin position="298"/>
        <end position="315"/>
    </location>
</feature>
<dbReference type="InterPro" id="IPR025609">
    <property type="entry name" value="Lsm14-like_N"/>
</dbReference>
<comment type="caution">
    <text evidence="6">The sequence shown here is derived from an EMBL/GenBank/DDBJ whole genome shotgun (WGS) entry which is preliminary data.</text>
</comment>
<proteinExistence type="predicted"/>
<gene>
    <name evidence="6" type="ORF">Dda_2998</name>
</gene>
<dbReference type="InterPro" id="IPR010920">
    <property type="entry name" value="LSM_dom_sf"/>
</dbReference>
<feature type="domain" description="Sm" evidence="5">
    <location>
        <begin position="1"/>
        <end position="80"/>
    </location>
</feature>
<feature type="compositionally biased region" description="Low complexity" evidence="2">
    <location>
        <begin position="369"/>
        <end position="384"/>
    </location>
</feature>
<dbReference type="PROSITE" id="PS51513">
    <property type="entry name" value="FFD"/>
    <property type="match status" value="1"/>
</dbReference>
<keyword evidence="7" id="KW-1185">Reference proteome</keyword>
<feature type="short sequence motif" description="FFD box" evidence="1">
    <location>
        <begin position="468"/>
        <end position="484"/>
    </location>
</feature>
<dbReference type="InterPro" id="IPR025762">
    <property type="entry name" value="DFDF"/>
</dbReference>
<feature type="compositionally biased region" description="Basic and acidic residues" evidence="2">
    <location>
        <begin position="447"/>
        <end position="458"/>
    </location>
</feature>
<dbReference type="SMART" id="SM01199">
    <property type="entry name" value="FDF"/>
    <property type="match status" value="1"/>
</dbReference>
<feature type="compositionally biased region" description="Low complexity" evidence="2">
    <location>
        <begin position="260"/>
        <end position="276"/>
    </location>
</feature>
<protein>
    <recommendedName>
        <fullName evidence="8">G2/M phase checkpoint control protein Sum2</fullName>
    </recommendedName>
</protein>
<dbReference type="EMBL" id="JAQGDS010000003">
    <property type="protein sequence ID" value="KAJ6262193.1"/>
    <property type="molecule type" value="Genomic_DNA"/>
</dbReference>
<dbReference type="InterPro" id="IPR025761">
    <property type="entry name" value="FFD_box"/>
</dbReference>
<dbReference type="InterPro" id="IPR047575">
    <property type="entry name" value="Sm"/>
</dbReference>
<dbReference type="Gene3D" id="2.30.30.100">
    <property type="match status" value="1"/>
</dbReference>
<dbReference type="PROSITE" id="PS51512">
    <property type="entry name" value="DFDF"/>
    <property type="match status" value="1"/>
</dbReference>
<feature type="domain" description="DFDF" evidence="3">
    <location>
        <begin position="403"/>
        <end position="439"/>
    </location>
</feature>
<dbReference type="GO" id="GO:0033962">
    <property type="term" value="P:P-body assembly"/>
    <property type="evidence" value="ECO:0007669"/>
    <property type="project" value="TreeGrafter"/>
</dbReference>
<dbReference type="Proteomes" id="UP001221413">
    <property type="component" value="Unassembled WGS sequence"/>
</dbReference>
<feature type="compositionally biased region" description="Low complexity" evidence="2">
    <location>
        <begin position="112"/>
        <end position="123"/>
    </location>
</feature>
<feature type="compositionally biased region" description="Basic and acidic residues" evidence="2">
    <location>
        <begin position="488"/>
        <end position="510"/>
    </location>
</feature>
<dbReference type="CDD" id="cd01736">
    <property type="entry name" value="LSm14_N"/>
    <property type="match status" value="1"/>
</dbReference>
<evidence type="ECO:0000259" key="5">
    <source>
        <dbReference type="PROSITE" id="PS52002"/>
    </source>
</evidence>
<feature type="compositionally biased region" description="Low complexity" evidence="2">
    <location>
        <begin position="94"/>
        <end position="104"/>
    </location>
</feature>
<dbReference type="InterPro" id="IPR019050">
    <property type="entry name" value="FDF_dom"/>
</dbReference>
<dbReference type="PROSITE" id="PS52002">
    <property type="entry name" value="SM"/>
    <property type="match status" value="1"/>
</dbReference>
<feature type="domain" description="FFD box profile" evidence="4">
    <location>
        <begin position="468"/>
        <end position="484"/>
    </location>
</feature>
<feature type="compositionally biased region" description="Pro residues" evidence="2">
    <location>
        <begin position="167"/>
        <end position="190"/>
    </location>
</feature>
<evidence type="ECO:0000256" key="1">
    <source>
        <dbReference type="PROSITE-ProRule" id="PRU00846"/>
    </source>
</evidence>
<dbReference type="GO" id="GO:0000932">
    <property type="term" value="C:P-body"/>
    <property type="evidence" value="ECO:0007669"/>
    <property type="project" value="TreeGrafter"/>
</dbReference>
<feature type="region of interest" description="Disordered" evidence="2">
    <location>
        <begin position="74"/>
        <end position="384"/>
    </location>
</feature>
<dbReference type="PANTHER" id="PTHR13586">
    <property type="entry name" value="SCD6 PROTEIN-RELATED"/>
    <property type="match status" value="1"/>
</dbReference>
<evidence type="ECO:0000256" key="2">
    <source>
        <dbReference type="SAM" id="MobiDB-lite"/>
    </source>
</evidence>
<evidence type="ECO:0008006" key="8">
    <source>
        <dbReference type="Google" id="ProtNLM"/>
    </source>
</evidence>
<feature type="compositionally biased region" description="Basic residues" evidence="2">
    <location>
        <begin position="531"/>
        <end position="543"/>
    </location>
</feature>
<dbReference type="SUPFAM" id="SSF50182">
    <property type="entry name" value="Sm-like ribonucleoproteins"/>
    <property type="match status" value="1"/>
</dbReference>
<dbReference type="AlphaFoldDB" id="A0AAD6NMF2"/>
<feature type="compositionally biased region" description="Low complexity" evidence="2">
    <location>
        <begin position="331"/>
        <end position="340"/>
    </location>
</feature>
<evidence type="ECO:0000313" key="7">
    <source>
        <dbReference type="Proteomes" id="UP001221413"/>
    </source>
</evidence>
<accession>A0AAD6NMF2</accession>